<dbReference type="InterPro" id="IPR051120">
    <property type="entry name" value="ABC_AA/LPS_Transport"/>
</dbReference>
<organism evidence="5 6">
    <name type="scientific">Enterocloster lavalensis</name>
    <dbReference type="NCBI Taxonomy" id="460384"/>
    <lineage>
        <taxon>Bacteria</taxon>
        <taxon>Bacillati</taxon>
        <taxon>Bacillota</taxon>
        <taxon>Clostridia</taxon>
        <taxon>Lachnospirales</taxon>
        <taxon>Lachnospiraceae</taxon>
        <taxon>Enterocloster</taxon>
    </lineage>
</organism>
<dbReference type="GO" id="GO:0016887">
    <property type="term" value="F:ATP hydrolysis activity"/>
    <property type="evidence" value="ECO:0007669"/>
    <property type="project" value="InterPro"/>
</dbReference>
<keyword evidence="2" id="KW-0547">Nucleotide-binding</keyword>
<dbReference type="AlphaFoldDB" id="A0A1I0CN94"/>
<dbReference type="Pfam" id="PF00005">
    <property type="entry name" value="ABC_tran"/>
    <property type="match status" value="1"/>
</dbReference>
<evidence type="ECO:0000313" key="6">
    <source>
        <dbReference type="Proteomes" id="UP000198508"/>
    </source>
</evidence>
<dbReference type="InterPro" id="IPR003593">
    <property type="entry name" value="AAA+_ATPase"/>
</dbReference>
<name>A0A1I0CN94_9FIRM</name>
<reference evidence="6" key="1">
    <citation type="submission" date="2016-10" db="EMBL/GenBank/DDBJ databases">
        <authorList>
            <person name="Varghese N."/>
            <person name="Submissions S."/>
        </authorList>
    </citation>
    <scope>NUCLEOTIDE SEQUENCE [LARGE SCALE GENOMIC DNA]</scope>
    <source>
        <strain evidence="6">NLAE-zl-G277</strain>
    </source>
</reference>
<keyword evidence="6" id="KW-1185">Reference proteome</keyword>
<evidence type="ECO:0000259" key="4">
    <source>
        <dbReference type="PROSITE" id="PS50893"/>
    </source>
</evidence>
<dbReference type="InterPro" id="IPR032823">
    <property type="entry name" value="BCA_ABC_TP_C"/>
</dbReference>
<dbReference type="SMART" id="SM00382">
    <property type="entry name" value="AAA"/>
    <property type="match status" value="1"/>
</dbReference>
<dbReference type="PROSITE" id="PS50893">
    <property type="entry name" value="ABC_TRANSPORTER_2"/>
    <property type="match status" value="1"/>
</dbReference>
<evidence type="ECO:0000256" key="3">
    <source>
        <dbReference type="ARBA" id="ARBA00022840"/>
    </source>
</evidence>
<dbReference type="GO" id="GO:0005886">
    <property type="term" value="C:plasma membrane"/>
    <property type="evidence" value="ECO:0007669"/>
    <property type="project" value="TreeGrafter"/>
</dbReference>
<evidence type="ECO:0000313" key="5">
    <source>
        <dbReference type="EMBL" id="SET21065.1"/>
    </source>
</evidence>
<sequence length="258" mass="28880">MNILEVKNLTKRFSGLVAVNDLSFEVEEHSIHALIGPNGSGKTTTINMIGGVFPPSEGQILFNGSDITKKNTHEIARLGLGRTFQNIKLFNSLTVEENLMVGGHMSYAKSGIVNFFFDFRNARREETALREETHRVLEFMHLEEIAKRQVGGLPYGMLKMVELARTMMTNPRLILLDEPAAGLNPSERRELIDILARIYEGGVTLFLIEHNMDVVMNISHVITVINFGSKIAEGAPVEIQNNPEVIRAYLGDRYNLKA</sequence>
<gene>
    <name evidence="5" type="ORF">SAMN05216313_10374</name>
</gene>
<dbReference type="Proteomes" id="UP000198508">
    <property type="component" value="Unassembled WGS sequence"/>
</dbReference>
<evidence type="ECO:0000256" key="2">
    <source>
        <dbReference type="ARBA" id="ARBA00022741"/>
    </source>
</evidence>
<dbReference type="InterPro" id="IPR003439">
    <property type="entry name" value="ABC_transporter-like_ATP-bd"/>
</dbReference>
<dbReference type="GO" id="GO:0005524">
    <property type="term" value="F:ATP binding"/>
    <property type="evidence" value="ECO:0007669"/>
    <property type="project" value="UniProtKB-KW"/>
</dbReference>
<dbReference type="FunFam" id="3.40.50.300:FF:000421">
    <property type="entry name" value="Branched-chain amino acid ABC transporter ATP-binding protein"/>
    <property type="match status" value="1"/>
</dbReference>
<dbReference type="InterPro" id="IPR027417">
    <property type="entry name" value="P-loop_NTPase"/>
</dbReference>
<evidence type="ECO:0000256" key="1">
    <source>
        <dbReference type="ARBA" id="ARBA00022448"/>
    </source>
</evidence>
<protein>
    <submittedName>
        <fullName evidence="5">Amino acid/amide ABC transporter ATP-binding protein 1, HAAT family</fullName>
    </submittedName>
</protein>
<dbReference type="STRING" id="460384.SAMN05216313_10374"/>
<keyword evidence="1" id="KW-0813">Transport</keyword>
<dbReference type="EMBL" id="FOIM01000003">
    <property type="protein sequence ID" value="SET21065.1"/>
    <property type="molecule type" value="Genomic_DNA"/>
</dbReference>
<dbReference type="GeneID" id="93279709"/>
<dbReference type="Pfam" id="PF12399">
    <property type="entry name" value="BCA_ABC_TP_C"/>
    <property type="match status" value="1"/>
</dbReference>
<dbReference type="Gene3D" id="3.40.50.300">
    <property type="entry name" value="P-loop containing nucleotide triphosphate hydrolases"/>
    <property type="match status" value="1"/>
</dbReference>
<dbReference type="RefSeq" id="WP_092361040.1">
    <property type="nucleotide sequence ID" value="NZ_DAINWJ010000120.1"/>
</dbReference>
<dbReference type="PANTHER" id="PTHR45772">
    <property type="entry name" value="CONSERVED COMPONENT OF ABC TRANSPORTER FOR NATURAL AMINO ACIDS-RELATED"/>
    <property type="match status" value="1"/>
</dbReference>
<keyword evidence="3 5" id="KW-0067">ATP-binding</keyword>
<accession>A0A1I0CN94</accession>
<feature type="domain" description="ABC transporter" evidence="4">
    <location>
        <begin position="4"/>
        <end position="252"/>
    </location>
</feature>
<dbReference type="CDD" id="cd03219">
    <property type="entry name" value="ABC_Mj1267_LivG_branched"/>
    <property type="match status" value="1"/>
</dbReference>
<dbReference type="SUPFAM" id="SSF52540">
    <property type="entry name" value="P-loop containing nucleoside triphosphate hydrolases"/>
    <property type="match status" value="1"/>
</dbReference>
<proteinExistence type="predicted"/>